<sequence length="925" mass="104796">MLIQDAIRQSLRTAVINCVLEIPIQSSTLNISLHQIVRCFAITDGAFKSTAQDAYDELYRVGGKGYPRSGHCLQSLLEGLVPREQCPKETPLVVRSTNQVTANSHAIVSLILLIRMYGTPFCVARDIFRSSDRVRLACTNAANSSVLRSARLVRGRLVRSSYSKLSLPPPPRARRWCHLGMFVATFAAKLCWPLGRIANAVRHEHLNYPIVRRNTSRSVMEIEKEEKRWWQLNKYVKRHEYNDSSLLADLRFQEVSSRYKNFTRVSSSDFEAIVNLVGLKVMNCDAHLRNAVVSRRKSRWKPWCSIDDPGEGKGVFPCIASEDLAKMVFVFRVFFVPICFRNVFTFTACFHDLINSHYLPKLELGMKRDAPHSGRIQFPVYTMRNRVANISFSRPYWRSCYASQLHYGVRFASVDGAFKHSAATHCVFAIHLSHHLKHFAGGFASLLAQLGHLVHAIPVVRPVCCSDTVRPVHELIDRRFSTSGASFCAMPSGSRLEILLPSSDLRSTQKTVAPFEFRTGLEIEMKFISNRRNWQFEISIRDQQPSWTNIDESEIYNIEISLVQHFYTGTKIKLDPGSELGSFDLGSGKMLVQPGIRVSDSAKARASIKYPVLAPSMPRRGEGAVERRAPGRKLTTVVELRHLRPAPAPRSSSYHRRKFIRTCASASARAHKALTHSTKDHTAHCSWFLSVPRGDVTCSLYREQATDRAQFTVNRLYQARWCSSKSSESHSGGHEFKSESGNPEFGFPWRLWDRVSQKSHYAEFMRRGETNTKFSPPLPARARCFEVLTQRNIFFEPLAIQWSELQCQIVSPDFVIIGFSGLPIITVVWSQKRIHVKEYLPEHSMSPEELDSIFNAPPKSRYANVSTFTILCAIRDALAAGHTYKQLSDERSFVAHVCVVQCGCNVNHRAISEPEAVQSLLCLVL</sequence>
<evidence type="ECO:0000313" key="1">
    <source>
        <dbReference type="EMBL" id="KAJ8877024.1"/>
    </source>
</evidence>
<dbReference type="EMBL" id="JARBHB010000008">
    <property type="protein sequence ID" value="KAJ8877024.1"/>
    <property type="molecule type" value="Genomic_DNA"/>
</dbReference>
<accession>A0ABQ9GYA7</accession>
<name>A0ABQ9GYA7_9NEOP</name>
<reference evidence="1 2" key="1">
    <citation type="submission" date="2023-02" db="EMBL/GenBank/DDBJ databases">
        <title>LHISI_Scaffold_Assembly.</title>
        <authorList>
            <person name="Stuart O.P."/>
            <person name="Cleave R."/>
            <person name="Magrath M.J.L."/>
            <person name="Mikheyev A.S."/>
        </authorList>
    </citation>
    <scope>NUCLEOTIDE SEQUENCE [LARGE SCALE GENOMIC DNA]</scope>
    <source>
        <strain evidence="1">Daus_M_001</strain>
        <tissue evidence="1">Leg muscle</tissue>
    </source>
</reference>
<dbReference type="Proteomes" id="UP001159363">
    <property type="component" value="Chromosome 7"/>
</dbReference>
<evidence type="ECO:0000313" key="2">
    <source>
        <dbReference type="Proteomes" id="UP001159363"/>
    </source>
</evidence>
<comment type="caution">
    <text evidence="1">The sequence shown here is derived from an EMBL/GenBank/DDBJ whole genome shotgun (WGS) entry which is preliminary data.</text>
</comment>
<keyword evidence="2" id="KW-1185">Reference proteome</keyword>
<proteinExistence type="predicted"/>
<gene>
    <name evidence="1" type="ORF">PR048_021476</name>
</gene>
<protein>
    <submittedName>
        <fullName evidence="1">Uncharacterized protein</fullName>
    </submittedName>
</protein>
<organism evidence="1 2">
    <name type="scientific">Dryococelus australis</name>
    <dbReference type="NCBI Taxonomy" id="614101"/>
    <lineage>
        <taxon>Eukaryota</taxon>
        <taxon>Metazoa</taxon>
        <taxon>Ecdysozoa</taxon>
        <taxon>Arthropoda</taxon>
        <taxon>Hexapoda</taxon>
        <taxon>Insecta</taxon>
        <taxon>Pterygota</taxon>
        <taxon>Neoptera</taxon>
        <taxon>Polyneoptera</taxon>
        <taxon>Phasmatodea</taxon>
        <taxon>Verophasmatodea</taxon>
        <taxon>Anareolatae</taxon>
        <taxon>Phasmatidae</taxon>
        <taxon>Eurycanthinae</taxon>
        <taxon>Dryococelus</taxon>
    </lineage>
</organism>